<dbReference type="AlphaFoldDB" id="A0A9N9FW59"/>
<dbReference type="OrthoDB" id="2373449at2759"/>
<dbReference type="EMBL" id="CAJVPZ010005864">
    <property type="protein sequence ID" value="CAG8566862.1"/>
    <property type="molecule type" value="Genomic_DNA"/>
</dbReference>
<protein>
    <submittedName>
        <fullName evidence="1">8267_t:CDS:1</fullName>
    </submittedName>
</protein>
<evidence type="ECO:0000313" key="1">
    <source>
        <dbReference type="EMBL" id="CAG8566862.1"/>
    </source>
</evidence>
<accession>A0A9N9FW59</accession>
<feature type="non-terminal residue" evidence="1">
    <location>
        <position position="1"/>
    </location>
</feature>
<comment type="caution">
    <text evidence="1">The sequence shown here is derived from an EMBL/GenBank/DDBJ whole genome shotgun (WGS) entry which is preliminary data.</text>
</comment>
<organism evidence="1 2">
    <name type="scientific">Racocetra fulgida</name>
    <dbReference type="NCBI Taxonomy" id="60492"/>
    <lineage>
        <taxon>Eukaryota</taxon>
        <taxon>Fungi</taxon>
        <taxon>Fungi incertae sedis</taxon>
        <taxon>Mucoromycota</taxon>
        <taxon>Glomeromycotina</taxon>
        <taxon>Glomeromycetes</taxon>
        <taxon>Diversisporales</taxon>
        <taxon>Gigasporaceae</taxon>
        <taxon>Racocetra</taxon>
    </lineage>
</organism>
<reference evidence="1" key="1">
    <citation type="submission" date="2021-06" db="EMBL/GenBank/DDBJ databases">
        <authorList>
            <person name="Kallberg Y."/>
            <person name="Tangrot J."/>
            <person name="Rosling A."/>
        </authorList>
    </citation>
    <scope>NUCLEOTIDE SEQUENCE</scope>
    <source>
        <strain evidence="1">IN212</strain>
    </source>
</reference>
<proteinExistence type="predicted"/>
<keyword evidence="2" id="KW-1185">Reference proteome</keyword>
<evidence type="ECO:0000313" key="2">
    <source>
        <dbReference type="Proteomes" id="UP000789396"/>
    </source>
</evidence>
<sequence length="89" mass="10208">SLNYNKDTRLPFNPYWQLPEYHQAEVTFKELCSIGNKAPFQAIANINAFRARCLARIKLIGLIISHLHVIRASLEWGAPEIQAGLFENR</sequence>
<name>A0A9N9FW59_9GLOM</name>
<gene>
    <name evidence="1" type="ORF">RFULGI_LOCUS5296</name>
</gene>
<dbReference type="Proteomes" id="UP000789396">
    <property type="component" value="Unassembled WGS sequence"/>
</dbReference>